<proteinExistence type="predicted"/>
<keyword evidence="2" id="KW-0472">Membrane</keyword>
<sequence>MSTAGTAGTAGAAAPERPATSLDPTARDVWRAARGPVLLAALVLLGALVLALLRTGGSAGLLDPGATDRAGSRALAELLRAQGVEVRVTRTTSATVGAVGERGATTVLVTQPDLLTAEQVRRVGRTGADLVLVAPTGPALDLLAPGLAVVGEGGEDARGPGCGLPVAQRAGSAEVDGAAYGRGGPVGQPLALCYPAADGGAGLAVLDDPDRTVSVLGGPRPLTNDRLDDAGNAALALGLLGDEEVLVWYLPSLGDLPEGAQRPLTELLPGWVLPALAQLGVAVALLALWRARRLGPVVAEPLPVVVRASEAVEGRARLYRRSRARGTAASALRAAALERLRAALALGRADPPDAVVAAVAARSGRPEAGVRDLLYGAPPAGDAALVSLADALDALEREVRRT</sequence>
<organism evidence="4 5">
    <name type="scientific">Vallicoccus soli</name>
    <dbReference type="NCBI Taxonomy" id="2339232"/>
    <lineage>
        <taxon>Bacteria</taxon>
        <taxon>Bacillati</taxon>
        <taxon>Actinomycetota</taxon>
        <taxon>Actinomycetes</taxon>
        <taxon>Motilibacterales</taxon>
        <taxon>Vallicoccaceae</taxon>
        <taxon>Vallicoccus</taxon>
    </lineage>
</organism>
<name>A0A3A3ZIV3_9ACTN</name>
<gene>
    <name evidence="4" type="ORF">D5H78_12140</name>
</gene>
<evidence type="ECO:0000256" key="2">
    <source>
        <dbReference type="SAM" id="Phobius"/>
    </source>
</evidence>
<evidence type="ECO:0000256" key="1">
    <source>
        <dbReference type="SAM" id="MobiDB-lite"/>
    </source>
</evidence>
<keyword evidence="2" id="KW-0812">Transmembrane</keyword>
<dbReference type="RefSeq" id="WP_119950755.1">
    <property type="nucleotide sequence ID" value="NZ_QZEZ01000005.1"/>
</dbReference>
<reference evidence="4 5" key="1">
    <citation type="submission" date="2018-09" db="EMBL/GenBank/DDBJ databases">
        <title>YIM 75000 draft genome.</title>
        <authorList>
            <person name="Tang S."/>
            <person name="Feng Y."/>
        </authorList>
    </citation>
    <scope>NUCLEOTIDE SEQUENCE [LARGE SCALE GENOMIC DNA]</scope>
    <source>
        <strain evidence="4 5">YIM 75000</strain>
    </source>
</reference>
<accession>A0A3A3ZIV3</accession>
<keyword evidence="5" id="KW-1185">Reference proteome</keyword>
<dbReference type="Proteomes" id="UP000265614">
    <property type="component" value="Unassembled WGS sequence"/>
</dbReference>
<evidence type="ECO:0000313" key="4">
    <source>
        <dbReference type="EMBL" id="RJK95402.1"/>
    </source>
</evidence>
<dbReference type="OrthoDB" id="5241668at2"/>
<protein>
    <submittedName>
        <fullName evidence="4">DUF4350 domain-containing protein</fullName>
    </submittedName>
</protein>
<dbReference type="AlphaFoldDB" id="A0A3A3ZIV3"/>
<feature type="transmembrane region" description="Helical" evidence="2">
    <location>
        <begin position="271"/>
        <end position="289"/>
    </location>
</feature>
<feature type="region of interest" description="Disordered" evidence="1">
    <location>
        <begin position="1"/>
        <end position="22"/>
    </location>
</feature>
<evidence type="ECO:0000313" key="5">
    <source>
        <dbReference type="Proteomes" id="UP000265614"/>
    </source>
</evidence>
<comment type="caution">
    <text evidence="4">The sequence shown here is derived from an EMBL/GenBank/DDBJ whole genome shotgun (WGS) entry which is preliminary data.</text>
</comment>
<dbReference type="Pfam" id="PF14258">
    <property type="entry name" value="DUF4350"/>
    <property type="match status" value="1"/>
</dbReference>
<feature type="domain" description="DUF4350" evidence="3">
    <location>
        <begin position="67"/>
        <end position="240"/>
    </location>
</feature>
<feature type="compositionally biased region" description="Low complexity" evidence="1">
    <location>
        <begin position="1"/>
        <end position="14"/>
    </location>
</feature>
<keyword evidence="2" id="KW-1133">Transmembrane helix</keyword>
<dbReference type="InterPro" id="IPR025646">
    <property type="entry name" value="DUF4350"/>
</dbReference>
<dbReference type="EMBL" id="QZEZ01000005">
    <property type="protein sequence ID" value="RJK95402.1"/>
    <property type="molecule type" value="Genomic_DNA"/>
</dbReference>
<feature type="transmembrane region" description="Helical" evidence="2">
    <location>
        <begin position="33"/>
        <end position="53"/>
    </location>
</feature>
<evidence type="ECO:0000259" key="3">
    <source>
        <dbReference type="Pfam" id="PF14258"/>
    </source>
</evidence>